<dbReference type="InterPro" id="IPR035901">
    <property type="entry name" value="GIY-YIG_endonuc_sf"/>
</dbReference>
<dbReference type="CDD" id="cd10456">
    <property type="entry name" value="GIY-YIG_UPF0213"/>
    <property type="match status" value="1"/>
</dbReference>
<evidence type="ECO:0000313" key="4">
    <source>
        <dbReference type="Proteomes" id="UP000198534"/>
    </source>
</evidence>
<proteinExistence type="inferred from homology"/>
<organism evidence="3 4">
    <name type="scientific">Marininema mesophilum</name>
    <dbReference type="NCBI Taxonomy" id="1048340"/>
    <lineage>
        <taxon>Bacteria</taxon>
        <taxon>Bacillati</taxon>
        <taxon>Bacillota</taxon>
        <taxon>Bacilli</taxon>
        <taxon>Bacillales</taxon>
        <taxon>Thermoactinomycetaceae</taxon>
        <taxon>Marininema</taxon>
    </lineage>
</organism>
<evidence type="ECO:0000256" key="1">
    <source>
        <dbReference type="ARBA" id="ARBA00007435"/>
    </source>
</evidence>
<dbReference type="PROSITE" id="PS50164">
    <property type="entry name" value="GIY_YIG"/>
    <property type="match status" value="1"/>
</dbReference>
<dbReference type="SUPFAM" id="SSF82771">
    <property type="entry name" value="GIY-YIG endonuclease"/>
    <property type="match status" value="1"/>
</dbReference>
<dbReference type="PANTHER" id="PTHR34477:SF1">
    <property type="entry name" value="UPF0213 PROTEIN YHBQ"/>
    <property type="match status" value="1"/>
</dbReference>
<name>A0A1H2WY04_9BACL</name>
<dbReference type="AlphaFoldDB" id="A0A1H2WY04"/>
<reference evidence="3 4" key="1">
    <citation type="submission" date="2016-10" db="EMBL/GenBank/DDBJ databases">
        <authorList>
            <person name="de Groot N.N."/>
        </authorList>
    </citation>
    <scope>NUCLEOTIDE SEQUENCE [LARGE SCALE GENOMIC DNA]</scope>
    <source>
        <strain evidence="3 4">DSM 45610</strain>
    </source>
</reference>
<dbReference type="PANTHER" id="PTHR34477">
    <property type="entry name" value="UPF0213 PROTEIN YHBQ"/>
    <property type="match status" value="1"/>
</dbReference>
<keyword evidence="3" id="KW-0255">Endonuclease</keyword>
<dbReference type="Proteomes" id="UP000198534">
    <property type="component" value="Unassembled WGS sequence"/>
</dbReference>
<dbReference type="Gene3D" id="3.40.1440.10">
    <property type="entry name" value="GIY-YIG endonuclease"/>
    <property type="match status" value="1"/>
</dbReference>
<dbReference type="InterPro" id="IPR050190">
    <property type="entry name" value="UPF0213_domain"/>
</dbReference>
<dbReference type="GO" id="GO:0004519">
    <property type="term" value="F:endonuclease activity"/>
    <property type="evidence" value="ECO:0007669"/>
    <property type="project" value="UniProtKB-KW"/>
</dbReference>
<evidence type="ECO:0000259" key="2">
    <source>
        <dbReference type="PROSITE" id="PS50164"/>
    </source>
</evidence>
<dbReference type="EMBL" id="FNNQ01000007">
    <property type="protein sequence ID" value="SDW85396.1"/>
    <property type="molecule type" value="Genomic_DNA"/>
</dbReference>
<keyword evidence="3" id="KW-0378">Hydrolase</keyword>
<dbReference type="RefSeq" id="WP_091738944.1">
    <property type="nucleotide sequence ID" value="NZ_FNNQ01000007.1"/>
</dbReference>
<keyword evidence="4" id="KW-1185">Reference proteome</keyword>
<gene>
    <name evidence="3" type="ORF">SAMN05444487_10711</name>
</gene>
<comment type="similarity">
    <text evidence="1">Belongs to the UPF0213 family.</text>
</comment>
<dbReference type="InterPro" id="IPR000305">
    <property type="entry name" value="GIY-YIG_endonuc"/>
</dbReference>
<dbReference type="STRING" id="1048340.SAMN05444487_10711"/>
<keyword evidence="3" id="KW-0540">Nuclease</keyword>
<dbReference type="OrthoDB" id="9807770at2"/>
<sequence length="95" mass="11226">MQKENHYIVYILECADGSYYTGITTDIKRRLLQHREGTGAKYTRGRAPLHLRFIEGKMNHSKALQREREIKGMTRQQKIQLIAERGNLYEEAKKF</sequence>
<feature type="domain" description="GIY-YIG" evidence="2">
    <location>
        <begin position="5"/>
        <end position="80"/>
    </location>
</feature>
<protein>
    <submittedName>
        <fullName evidence="3">Putative endonuclease</fullName>
    </submittedName>
</protein>
<evidence type="ECO:0000313" key="3">
    <source>
        <dbReference type="EMBL" id="SDW85396.1"/>
    </source>
</evidence>
<dbReference type="Pfam" id="PF01541">
    <property type="entry name" value="GIY-YIG"/>
    <property type="match status" value="1"/>
</dbReference>
<accession>A0A1H2WY04</accession>